<evidence type="ECO:0000256" key="1">
    <source>
        <dbReference type="SAM" id="MobiDB-lite"/>
    </source>
</evidence>
<accession>A0A821XL99</accession>
<name>A0A821XL99_9BILA</name>
<reference evidence="2" key="1">
    <citation type="submission" date="2021-02" db="EMBL/GenBank/DDBJ databases">
        <authorList>
            <person name="Nowell W R."/>
        </authorList>
    </citation>
    <scope>NUCLEOTIDE SEQUENCE</scope>
</reference>
<evidence type="ECO:0000313" key="2">
    <source>
        <dbReference type="EMBL" id="CAF4946289.1"/>
    </source>
</evidence>
<feature type="compositionally biased region" description="Basic and acidic residues" evidence="1">
    <location>
        <begin position="97"/>
        <end position="115"/>
    </location>
</feature>
<dbReference type="Proteomes" id="UP000663838">
    <property type="component" value="Unassembled WGS sequence"/>
</dbReference>
<feature type="non-terminal residue" evidence="2">
    <location>
        <position position="1"/>
    </location>
</feature>
<evidence type="ECO:0000313" key="3">
    <source>
        <dbReference type="Proteomes" id="UP000663838"/>
    </source>
</evidence>
<dbReference type="EMBL" id="CAJOBS010011746">
    <property type="protein sequence ID" value="CAF4946289.1"/>
    <property type="molecule type" value="Genomic_DNA"/>
</dbReference>
<comment type="caution">
    <text evidence="2">The sequence shown here is derived from an EMBL/GenBank/DDBJ whole genome shotgun (WGS) entry which is preliminary data.</text>
</comment>
<organism evidence="2 3">
    <name type="scientific">Rotaria socialis</name>
    <dbReference type="NCBI Taxonomy" id="392032"/>
    <lineage>
        <taxon>Eukaryota</taxon>
        <taxon>Metazoa</taxon>
        <taxon>Spiralia</taxon>
        <taxon>Gnathifera</taxon>
        <taxon>Rotifera</taxon>
        <taxon>Eurotatoria</taxon>
        <taxon>Bdelloidea</taxon>
        <taxon>Philodinida</taxon>
        <taxon>Philodinidae</taxon>
        <taxon>Rotaria</taxon>
    </lineage>
</organism>
<proteinExistence type="predicted"/>
<feature type="compositionally biased region" description="Polar residues" evidence="1">
    <location>
        <begin position="55"/>
        <end position="69"/>
    </location>
</feature>
<sequence>MNRLNVEEQYQNMYLTIKDKGNYMVEPHVRECFIKTNVEVGSSLNGTNIIKINSNNDSGFHETINTVPNDTDDDLSNKDQINNDDPLLSDFNPPDEYDLKDPSEWTKESLNDSVK</sequence>
<gene>
    <name evidence="2" type="ORF">TOA249_LOCUS33647</name>
</gene>
<protein>
    <submittedName>
        <fullName evidence="2">Uncharacterized protein</fullName>
    </submittedName>
</protein>
<dbReference type="AlphaFoldDB" id="A0A821XL99"/>
<feature type="region of interest" description="Disordered" evidence="1">
    <location>
        <begin position="55"/>
        <end position="115"/>
    </location>
</feature>